<organism evidence="1 2">
    <name type="scientific">Rhizopus delemar</name>
    <dbReference type="NCBI Taxonomy" id="936053"/>
    <lineage>
        <taxon>Eukaryota</taxon>
        <taxon>Fungi</taxon>
        <taxon>Fungi incertae sedis</taxon>
        <taxon>Mucoromycota</taxon>
        <taxon>Mucoromycotina</taxon>
        <taxon>Mucoromycetes</taxon>
        <taxon>Mucorales</taxon>
        <taxon>Mucorineae</taxon>
        <taxon>Rhizopodaceae</taxon>
        <taxon>Rhizopus</taxon>
    </lineage>
</organism>
<name>A0A9P6XN40_9FUNG</name>
<evidence type="ECO:0000313" key="2">
    <source>
        <dbReference type="Proteomes" id="UP000740926"/>
    </source>
</evidence>
<comment type="caution">
    <text evidence="1">The sequence shown here is derived from an EMBL/GenBank/DDBJ whole genome shotgun (WGS) entry which is preliminary data.</text>
</comment>
<proteinExistence type="predicted"/>
<dbReference type="EMBL" id="JAANIU010017188">
    <property type="protein sequence ID" value="KAG1527193.1"/>
    <property type="molecule type" value="Genomic_DNA"/>
</dbReference>
<gene>
    <name evidence="1" type="ORF">G6F50_018331</name>
</gene>
<sequence length="79" mass="9359">MQHSQNANHIPVDPIRHDIRRLADDQFAGVLYATKPSQLRKLYELINLLFDTDINLYRRLGAFRFDVIENPVAVFHRQR</sequence>
<accession>A0A9P6XN40</accession>
<reference evidence="1 2" key="1">
    <citation type="journal article" date="2020" name="Microb. Genom.">
        <title>Genetic diversity of clinical and environmental Mucorales isolates obtained from an investigation of mucormycosis cases among solid organ transplant recipients.</title>
        <authorList>
            <person name="Nguyen M.H."/>
            <person name="Kaul D."/>
            <person name="Muto C."/>
            <person name="Cheng S.J."/>
            <person name="Richter R.A."/>
            <person name="Bruno V.M."/>
            <person name="Liu G."/>
            <person name="Beyhan S."/>
            <person name="Sundermann A.J."/>
            <person name="Mounaud S."/>
            <person name="Pasculle A.W."/>
            <person name="Nierman W.C."/>
            <person name="Driscoll E."/>
            <person name="Cumbie R."/>
            <person name="Clancy C.J."/>
            <person name="Dupont C.L."/>
        </authorList>
    </citation>
    <scope>NUCLEOTIDE SEQUENCE [LARGE SCALE GENOMIC DNA]</scope>
    <source>
        <strain evidence="1 2">GL24</strain>
    </source>
</reference>
<protein>
    <submittedName>
        <fullName evidence="1">Uncharacterized protein</fullName>
    </submittedName>
</protein>
<dbReference type="Proteomes" id="UP000740926">
    <property type="component" value="Unassembled WGS sequence"/>
</dbReference>
<dbReference type="AlphaFoldDB" id="A0A9P6XN40"/>
<keyword evidence="2" id="KW-1185">Reference proteome</keyword>
<evidence type="ECO:0000313" key="1">
    <source>
        <dbReference type="EMBL" id="KAG1527193.1"/>
    </source>
</evidence>